<evidence type="ECO:0000256" key="1">
    <source>
        <dbReference type="SAM" id="Phobius"/>
    </source>
</evidence>
<sequence length="66" mass="7903">MGVKIFWESTRINLKKSLNTLSHTFLFYPLKTFYLVSSLCLSFLYSLLLLRAFLKLWKLISTHIRF</sequence>
<dbReference type="EMBL" id="LN907858">
    <property type="protein sequence ID" value="CUU39028.1"/>
    <property type="molecule type" value="Genomic_DNA"/>
</dbReference>
<evidence type="ECO:0000313" key="2">
    <source>
        <dbReference type="EMBL" id="CUU39028.1"/>
    </source>
</evidence>
<keyword evidence="1" id="KW-0812">Transmembrane</keyword>
<keyword evidence="1" id="KW-0472">Membrane</keyword>
<dbReference type="Proteomes" id="UP000064525">
    <property type="component" value="Chromosome I"/>
</dbReference>
<feature type="transmembrane region" description="Helical" evidence="1">
    <location>
        <begin position="33"/>
        <end position="54"/>
    </location>
</feature>
<keyword evidence="1" id="KW-1133">Transmembrane helix</keyword>
<dbReference type="AlphaFoldDB" id="A0A0S4PUA0"/>
<reference evidence="3" key="1">
    <citation type="submission" date="2015-11" db="EMBL/GenBank/DDBJ databases">
        <authorList>
            <person name="Anvar S.Y."/>
        </authorList>
    </citation>
    <scope>NUCLEOTIDE SEQUENCE [LARGE SCALE GENOMIC DNA]</scope>
</reference>
<proteinExistence type="predicted"/>
<gene>
    <name evidence="2" type="ORF">BN2458_PEG0141</name>
</gene>
<dbReference type="PATRIC" id="fig|76936.10.peg.137"/>
<name>A0A0S4PUA0_9HELI</name>
<organism evidence="2 3">
    <name type="scientific">Helicobacter typhlonius</name>
    <dbReference type="NCBI Taxonomy" id="76936"/>
    <lineage>
        <taxon>Bacteria</taxon>
        <taxon>Pseudomonadati</taxon>
        <taxon>Campylobacterota</taxon>
        <taxon>Epsilonproteobacteria</taxon>
        <taxon>Campylobacterales</taxon>
        <taxon>Helicobacteraceae</taxon>
        <taxon>Helicobacter</taxon>
    </lineage>
</organism>
<protein>
    <submittedName>
        <fullName evidence="2">Uncharacterized protein</fullName>
    </submittedName>
</protein>
<evidence type="ECO:0000313" key="3">
    <source>
        <dbReference type="Proteomes" id="UP000064525"/>
    </source>
</evidence>
<accession>A0A0S4PUA0</accession>
<dbReference type="KEGG" id="hty:BN2458_PEG0141"/>